<evidence type="ECO:0000256" key="2">
    <source>
        <dbReference type="SAM" id="SignalP"/>
    </source>
</evidence>
<gene>
    <name evidence="3" type="ORF">NDU88_001269</name>
</gene>
<dbReference type="AlphaFoldDB" id="A0AAV7UTK2"/>
<evidence type="ECO:0000256" key="1">
    <source>
        <dbReference type="SAM" id="MobiDB-lite"/>
    </source>
</evidence>
<keyword evidence="4" id="KW-1185">Reference proteome</keyword>
<evidence type="ECO:0000313" key="4">
    <source>
        <dbReference type="Proteomes" id="UP001066276"/>
    </source>
</evidence>
<protein>
    <recommendedName>
        <fullName evidence="5">t-SNARE coiled-coil homology domain-containing protein</fullName>
    </recommendedName>
</protein>
<feature type="chain" id="PRO_5043586051" description="t-SNARE coiled-coil homology domain-containing protein" evidence="2">
    <location>
        <begin position="20"/>
        <end position="145"/>
    </location>
</feature>
<organism evidence="3 4">
    <name type="scientific">Pleurodeles waltl</name>
    <name type="common">Iberian ribbed newt</name>
    <dbReference type="NCBI Taxonomy" id="8319"/>
    <lineage>
        <taxon>Eukaryota</taxon>
        <taxon>Metazoa</taxon>
        <taxon>Chordata</taxon>
        <taxon>Craniata</taxon>
        <taxon>Vertebrata</taxon>
        <taxon>Euteleostomi</taxon>
        <taxon>Amphibia</taxon>
        <taxon>Batrachia</taxon>
        <taxon>Caudata</taxon>
        <taxon>Salamandroidea</taxon>
        <taxon>Salamandridae</taxon>
        <taxon>Pleurodelinae</taxon>
        <taxon>Pleurodeles</taxon>
    </lineage>
</organism>
<dbReference type="Proteomes" id="UP001066276">
    <property type="component" value="Chromosome 2_2"/>
</dbReference>
<keyword evidence="2" id="KW-0732">Signal</keyword>
<reference evidence="3" key="1">
    <citation type="journal article" date="2022" name="bioRxiv">
        <title>Sequencing and chromosome-scale assembly of the giantPleurodeles waltlgenome.</title>
        <authorList>
            <person name="Brown T."/>
            <person name="Elewa A."/>
            <person name="Iarovenko S."/>
            <person name="Subramanian E."/>
            <person name="Araus A.J."/>
            <person name="Petzold A."/>
            <person name="Susuki M."/>
            <person name="Suzuki K.-i.T."/>
            <person name="Hayashi T."/>
            <person name="Toyoda A."/>
            <person name="Oliveira C."/>
            <person name="Osipova E."/>
            <person name="Leigh N.D."/>
            <person name="Simon A."/>
            <person name="Yun M.H."/>
        </authorList>
    </citation>
    <scope>NUCLEOTIDE SEQUENCE</scope>
    <source>
        <strain evidence="3">20211129_DDA</strain>
        <tissue evidence="3">Liver</tissue>
    </source>
</reference>
<dbReference type="EMBL" id="JANPWB010000004">
    <property type="protein sequence ID" value="KAJ1191956.1"/>
    <property type="molecule type" value="Genomic_DNA"/>
</dbReference>
<evidence type="ECO:0000313" key="3">
    <source>
        <dbReference type="EMBL" id="KAJ1191956.1"/>
    </source>
</evidence>
<accession>A0AAV7UTK2</accession>
<sequence length="145" mass="16007">MKSGGCLAWGAALWQCAICMSTRLHTIHKTDKHQAKLQFEQRRPQAPAGDWALAGMPGGGDMPPGEEPELRQILMAVQQSLTQIDSKIDSLSNRMVQMTERLDKHADCLDQSERCISEMEDGQATMSFGHVKMGKQLAAIQAKVE</sequence>
<feature type="region of interest" description="Disordered" evidence="1">
    <location>
        <begin position="39"/>
        <end position="67"/>
    </location>
</feature>
<name>A0AAV7UTK2_PLEWA</name>
<evidence type="ECO:0008006" key="5">
    <source>
        <dbReference type="Google" id="ProtNLM"/>
    </source>
</evidence>
<comment type="caution">
    <text evidence="3">The sequence shown here is derived from an EMBL/GenBank/DDBJ whole genome shotgun (WGS) entry which is preliminary data.</text>
</comment>
<proteinExistence type="predicted"/>
<feature type="signal peptide" evidence="2">
    <location>
        <begin position="1"/>
        <end position="19"/>
    </location>
</feature>